<dbReference type="InterPro" id="IPR045175">
    <property type="entry name" value="M28_fam"/>
</dbReference>
<dbReference type="Pfam" id="PF04389">
    <property type="entry name" value="Peptidase_M28"/>
    <property type="match status" value="1"/>
</dbReference>
<dbReference type="SUPFAM" id="SSF52025">
    <property type="entry name" value="PA domain"/>
    <property type="match status" value="1"/>
</dbReference>
<evidence type="ECO:0000313" key="2">
    <source>
        <dbReference type="EMBL" id="NHC13084.1"/>
    </source>
</evidence>
<dbReference type="Proteomes" id="UP000800981">
    <property type="component" value="Unassembled WGS sequence"/>
</dbReference>
<evidence type="ECO:0000313" key="3">
    <source>
        <dbReference type="Proteomes" id="UP000800981"/>
    </source>
</evidence>
<evidence type="ECO:0000259" key="1">
    <source>
        <dbReference type="Pfam" id="PF04389"/>
    </source>
</evidence>
<dbReference type="RefSeq" id="WP_166278537.1">
    <property type="nucleotide sequence ID" value="NZ_JAANNP010000001.1"/>
</dbReference>
<keyword evidence="3" id="KW-1185">Reference proteome</keyword>
<dbReference type="Gene3D" id="3.40.630.10">
    <property type="entry name" value="Zn peptidases"/>
    <property type="match status" value="1"/>
</dbReference>
<feature type="domain" description="Peptidase M28" evidence="1">
    <location>
        <begin position="266"/>
        <end position="452"/>
    </location>
</feature>
<dbReference type="Gene3D" id="3.50.30.30">
    <property type="match status" value="1"/>
</dbReference>
<organism evidence="2 3">
    <name type="scientific">Motilibacter deserti</name>
    <dbReference type="NCBI Taxonomy" id="2714956"/>
    <lineage>
        <taxon>Bacteria</taxon>
        <taxon>Bacillati</taxon>
        <taxon>Actinomycetota</taxon>
        <taxon>Actinomycetes</taxon>
        <taxon>Motilibacterales</taxon>
        <taxon>Motilibacteraceae</taxon>
        <taxon>Motilibacter</taxon>
    </lineage>
</organism>
<dbReference type="InterPro" id="IPR046450">
    <property type="entry name" value="PA_dom_sf"/>
</dbReference>
<proteinExistence type="predicted"/>
<sequence length="473" mass="49297">MSSDPSSCDCEAPSGRGLDRRRAIGLLAGAAAATLLPGTAWAAPARALQAAAALPADEQRLFKLLNADRALQHIEKLSESIGPRIGGTESEAEAAEYLAERLDRWGFATRLQPFPVADKFLGELERRGGTPLPQDICWQVGASSQGALDTVVRGEAVDVGAGGAAGYPADVTGKVVLVDYPGTAAARNAAVATAVARGAAAIVFLAADQVFPRRAGAFTPAISGPVAIPVLGAAQVQKERLRALVAAGPLDLRVRTAAHRGLTSRNVLAERAGDPAAPVVMVCAHYDSVIGAKGANDDGSGTALTLELAQTLRKLPTEATIQFGLWGSEEQGLIGSRYYVASLSPAERARYLAVFNNDMVATSWDQATMYWVLSANGQPNAATAAVIAAANRLGYSSMLSPVTLRGSSDHQSFQDVGIASGNFTWRAQGSPALLEPPYHTPEDTVALNVSRDRLKLSLEFISSAMYATAGPIA</sequence>
<protein>
    <submittedName>
        <fullName evidence="2">M28 family peptidase</fullName>
    </submittedName>
</protein>
<dbReference type="PROSITE" id="PS51318">
    <property type="entry name" value="TAT"/>
    <property type="match status" value="1"/>
</dbReference>
<name>A0ABX0GQG2_9ACTN</name>
<reference evidence="2 3" key="1">
    <citation type="submission" date="2020-03" db="EMBL/GenBank/DDBJ databases">
        <title>Two novel Motilibacter sp.</title>
        <authorList>
            <person name="Liu S."/>
        </authorList>
    </citation>
    <scope>NUCLEOTIDE SEQUENCE [LARGE SCALE GENOMIC DNA]</scope>
    <source>
        <strain evidence="2 3">E257</strain>
    </source>
</reference>
<gene>
    <name evidence="2" type="ORF">G9H71_04740</name>
</gene>
<dbReference type="SUPFAM" id="SSF53187">
    <property type="entry name" value="Zn-dependent exopeptidases"/>
    <property type="match status" value="1"/>
</dbReference>
<dbReference type="PANTHER" id="PTHR12147:SF26">
    <property type="entry name" value="PEPTIDASE M28 DOMAIN-CONTAINING PROTEIN"/>
    <property type="match status" value="1"/>
</dbReference>
<accession>A0ABX0GQG2</accession>
<dbReference type="InterPro" id="IPR007484">
    <property type="entry name" value="Peptidase_M28"/>
</dbReference>
<dbReference type="InterPro" id="IPR006311">
    <property type="entry name" value="TAT_signal"/>
</dbReference>
<comment type="caution">
    <text evidence="2">The sequence shown here is derived from an EMBL/GenBank/DDBJ whole genome shotgun (WGS) entry which is preliminary data.</text>
</comment>
<dbReference type="EMBL" id="JAANNP010000001">
    <property type="protein sequence ID" value="NHC13084.1"/>
    <property type="molecule type" value="Genomic_DNA"/>
</dbReference>
<dbReference type="PANTHER" id="PTHR12147">
    <property type="entry name" value="METALLOPEPTIDASE M28 FAMILY MEMBER"/>
    <property type="match status" value="1"/>
</dbReference>